<dbReference type="GO" id="GO:2001069">
    <property type="term" value="F:glycogen binding"/>
    <property type="evidence" value="ECO:0000318"/>
    <property type="project" value="GO_Central"/>
</dbReference>
<gene>
    <name evidence="3" type="primary">GAC2</name>
    <name evidence="4" type="synonym">GAC1</name>
    <name evidence="4" type="ordered locus">CAALFM_C700660WA</name>
    <name evidence="3" type="ordered locus">orf19.7053</name>
</gene>
<dbReference type="RefSeq" id="XP_720345.1">
    <property type="nucleotide sequence ID" value="XM_715252.1"/>
</dbReference>
<feature type="region of interest" description="Disordered" evidence="1">
    <location>
        <begin position="512"/>
        <end position="577"/>
    </location>
</feature>
<dbReference type="AlphaFoldDB" id="A0A1D8PQN2"/>
<evidence type="ECO:0000313" key="4">
    <source>
        <dbReference type="EMBL" id="AOW30442.1"/>
    </source>
</evidence>
<feature type="compositionally biased region" description="Polar residues" evidence="1">
    <location>
        <begin position="657"/>
        <end position="671"/>
    </location>
</feature>
<feature type="region of interest" description="Disordered" evidence="1">
    <location>
        <begin position="242"/>
        <end position="266"/>
    </location>
</feature>
<protein>
    <submittedName>
        <fullName evidence="4">Protein phosphatase regulator</fullName>
    </submittedName>
</protein>
<reference evidence="4 5" key="3">
    <citation type="journal article" date="2013" name="Genome Biol.">
        <title>Assembly of a phased diploid Candida albicans genome facilitates allele-specific measurements and provides a simple model for repeat and indel structure.</title>
        <authorList>
            <person name="Muzzey D."/>
            <person name="Schwartz K."/>
            <person name="Weissman J.S."/>
            <person name="Sherlock G."/>
        </authorList>
    </citation>
    <scope>NUCLEOTIDE SEQUENCE [LARGE SCALE GENOMIC DNA]</scope>
    <source>
        <strain evidence="5">SC5314 / ATCC MYA-2876</strain>
    </source>
</reference>
<dbReference type="InParanoid" id="A0A1D8PQN2"/>
<evidence type="ECO:0000313" key="5">
    <source>
        <dbReference type="Proteomes" id="UP000000559"/>
    </source>
</evidence>
<name>A0A1D8PQN2_CANAL</name>
<dbReference type="InterPro" id="IPR005036">
    <property type="entry name" value="CBM21_dom"/>
</dbReference>
<dbReference type="Pfam" id="PF03370">
    <property type="entry name" value="CBM_21"/>
    <property type="match status" value="1"/>
</dbReference>
<feature type="compositionally biased region" description="Polar residues" evidence="1">
    <location>
        <begin position="512"/>
        <end position="548"/>
    </location>
</feature>
<keyword evidence="5" id="KW-1185">Reference proteome</keyword>
<dbReference type="InterPro" id="IPR050782">
    <property type="entry name" value="PP1_regulatory_subunit_3"/>
</dbReference>
<dbReference type="GeneID" id="3638025"/>
<dbReference type="OMA" id="EFPQFNE"/>
<dbReference type="GO" id="GO:0005979">
    <property type="term" value="P:regulation of glycogen biosynthetic process"/>
    <property type="evidence" value="ECO:0000318"/>
    <property type="project" value="GO_Central"/>
</dbReference>
<dbReference type="VEuPathDB" id="FungiDB:C7_00660W_A"/>
<feature type="region of interest" description="Disordered" evidence="1">
    <location>
        <begin position="614"/>
        <end position="671"/>
    </location>
</feature>
<dbReference type="GO" id="GO:0008157">
    <property type="term" value="F:protein phosphatase 1 binding"/>
    <property type="evidence" value="ECO:0000318"/>
    <property type="project" value="GO_Central"/>
</dbReference>
<evidence type="ECO:0000313" key="3">
    <source>
        <dbReference type="CGD" id="CAL0000181604"/>
    </source>
</evidence>
<dbReference type="CGD" id="CAL0000181604">
    <property type="gene designation" value="GAC2"/>
</dbReference>
<dbReference type="PROSITE" id="PS51159">
    <property type="entry name" value="CBM21"/>
    <property type="match status" value="1"/>
</dbReference>
<dbReference type="InterPro" id="IPR038175">
    <property type="entry name" value="CBM21_dom_sf"/>
</dbReference>
<feature type="compositionally biased region" description="Acidic residues" evidence="1">
    <location>
        <begin position="248"/>
        <end position="257"/>
    </location>
</feature>
<dbReference type="SMR" id="A0A1D8PQN2"/>
<feature type="compositionally biased region" description="Low complexity" evidence="1">
    <location>
        <begin position="614"/>
        <end position="649"/>
    </location>
</feature>
<feature type="compositionally biased region" description="Low complexity" evidence="1">
    <location>
        <begin position="562"/>
        <end position="572"/>
    </location>
</feature>
<sequence length="671" mass="73670">MSATITEKETAVSTTTATPKSIRPLSYTNLLANSSNYLKHGSSSESLDSQVSNASTIKFTASSVSPTISPSPQTPQVQPQSQVQSQVRKKIQIPNYYVPPKVNIAPSISITESNDATNTTETIARPSLIRKKSGEIVKSSLKLSSLLQRSLSTPQLSTMGNKGSTRKSVRFASRLANVKTFDGCDSPSTVSLANSPCTSPPCEFESGFEDVDVDDDVYTFLKNKPNRRLRSGFEWNWDKSINSSSSSSDDDENEDDYWSTPKQFSKPNKFLPNSGFVSGTTAKTITTTGFNSNSLNSSTSAPSKEYRLTSHNIPKMINSRESIVWLPSAYVLKTDGKTFLYGLVNVQNLAFEKKVFLKLTLNNWKTSVIFGGQSVINYFKSIDNKIDQFKFKISLDDLISSDGKNVQLQMCIKYQVNDTEYWDNNFGKNYQFQLTRIDRKVINNISSSTSVGDSKTVATTTTTAKKDDEFPQFNELVSKLMLHQQDTQIKKKTSPVAQRSFSVFNNFEELNSGARSTVSSSSPRPFLNKSFSSNDIIGSSTTSQQRPRYSQRHQRSHRKDATTTTTNTNTTTSNLSRPDFSSLSYADLLNNYCFANSSTTTTNNNPLVGVSSLTTSSNTSSISTSPVASSTTISSTSSSTPNTPILTPTCSAPPPQSTASTFHSFSDSIHI</sequence>
<dbReference type="Gene3D" id="2.60.40.2440">
    <property type="entry name" value="Carbohydrate binding type-21 domain"/>
    <property type="match status" value="1"/>
</dbReference>
<dbReference type="eggNOG" id="KOG3986">
    <property type="taxonomic scope" value="Eukaryota"/>
</dbReference>
<dbReference type="Proteomes" id="UP000000559">
    <property type="component" value="Chromosome 7"/>
</dbReference>
<proteinExistence type="predicted"/>
<dbReference type="EMBL" id="CP017629">
    <property type="protein sequence ID" value="AOW30442.1"/>
    <property type="molecule type" value="Genomic_DNA"/>
</dbReference>
<accession>A0A1D8PQN2</accession>
<evidence type="ECO:0000259" key="2">
    <source>
        <dbReference type="PROSITE" id="PS51159"/>
    </source>
</evidence>
<evidence type="ECO:0000256" key="1">
    <source>
        <dbReference type="SAM" id="MobiDB-lite"/>
    </source>
</evidence>
<feature type="region of interest" description="Disordered" evidence="1">
    <location>
        <begin position="63"/>
        <end position="85"/>
    </location>
</feature>
<dbReference type="GO" id="GO:0000164">
    <property type="term" value="C:protein phosphatase type 1 complex"/>
    <property type="evidence" value="ECO:0000318"/>
    <property type="project" value="GO_Central"/>
</dbReference>
<dbReference type="PANTHER" id="PTHR12307">
    <property type="entry name" value="PROTEIN PHOSPHATASE 1 REGULATORY SUBUNIT"/>
    <property type="match status" value="1"/>
</dbReference>
<reference evidence="4 5" key="2">
    <citation type="journal article" date="2007" name="Genome Biol.">
        <title>Assembly of the Candida albicans genome into sixteen supercontigs aligned on the eight chromosomes.</title>
        <authorList>
            <person name="van het Hoog M."/>
            <person name="Rast T.J."/>
            <person name="Martchenko M."/>
            <person name="Grindle S."/>
            <person name="Dignard D."/>
            <person name="Hogues H."/>
            <person name="Cuomo C."/>
            <person name="Berriman M."/>
            <person name="Scherer S."/>
            <person name="Magee B.B."/>
            <person name="Whiteway M."/>
            <person name="Chibana H."/>
            <person name="Nantel A."/>
            <person name="Magee P.T."/>
        </authorList>
    </citation>
    <scope>GENOME REANNOTATION</scope>
    <source>
        <strain evidence="5">SC5314 / ATCC MYA-2876</strain>
    </source>
</reference>
<feature type="compositionally biased region" description="Basic residues" evidence="1">
    <location>
        <begin position="549"/>
        <end position="558"/>
    </location>
</feature>
<feature type="domain" description="CBM21" evidence="2">
    <location>
        <begin position="318"/>
        <end position="433"/>
    </location>
</feature>
<dbReference type="PANTHER" id="PTHR12307:SF36">
    <property type="entry name" value="GLYCOGEN-BINDING SUBUNIT 76A"/>
    <property type="match status" value="1"/>
</dbReference>
<dbReference type="KEGG" id="cal:CAALFM_C700660WA"/>
<organism evidence="4 5">
    <name type="scientific">Candida albicans (strain SC5314 / ATCC MYA-2876)</name>
    <name type="common">Yeast</name>
    <dbReference type="NCBI Taxonomy" id="237561"/>
    <lineage>
        <taxon>Eukaryota</taxon>
        <taxon>Fungi</taxon>
        <taxon>Dikarya</taxon>
        <taxon>Ascomycota</taxon>
        <taxon>Saccharomycotina</taxon>
        <taxon>Pichiomycetes</taxon>
        <taxon>Debaryomycetaceae</taxon>
        <taxon>Candida/Lodderomyces clade</taxon>
        <taxon>Candida</taxon>
    </lineage>
</organism>
<dbReference type="STRING" id="237561.A0A1D8PQN2"/>
<dbReference type="OrthoDB" id="1881at2759"/>
<reference evidence="4 5" key="1">
    <citation type="journal article" date="2004" name="Proc. Natl. Acad. Sci. U.S.A.">
        <title>The diploid genome sequence of Candida albicans.</title>
        <authorList>
            <person name="Jones T."/>
            <person name="Federspiel N.A."/>
            <person name="Chibana H."/>
            <person name="Dungan J."/>
            <person name="Kalman S."/>
            <person name="Magee B.B."/>
            <person name="Newport G."/>
            <person name="Thorstenson Y.R."/>
            <person name="Agabian N."/>
            <person name="Magee P.T."/>
            <person name="Davis R.W."/>
            <person name="Scherer S."/>
        </authorList>
    </citation>
    <scope>NUCLEOTIDE SEQUENCE [LARGE SCALE GENOMIC DNA]</scope>
    <source>
        <strain evidence="5">SC5314 / ATCC MYA-2876</strain>
    </source>
</reference>